<dbReference type="Proteomes" id="UP000324632">
    <property type="component" value="Chromosome 23"/>
</dbReference>
<keyword evidence="2" id="KW-1185">Reference proteome</keyword>
<comment type="caution">
    <text evidence="1">The sequence shown here is derived from an EMBL/GenBank/DDBJ whole genome shotgun (WGS) entry which is preliminary data.</text>
</comment>
<organism evidence="1 2">
    <name type="scientific">Triplophysa tibetana</name>
    <dbReference type="NCBI Taxonomy" id="1572043"/>
    <lineage>
        <taxon>Eukaryota</taxon>
        <taxon>Metazoa</taxon>
        <taxon>Chordata</taxon>
        <taxon>Craniata</taxon>
        <taxon>Vertebrata</taxon>
        <taxon>Euteleostomi</taxon>
        <taxon>Actinopterygii</taxon>
        <taxon>Neopterygii</taxon>
        <taxon>Teleostei</taxon>
        <taxon>Ostariophysi</taxon>
        <taxon>Cypriniformes</taxon>
        <taxon>Nemacheilidae</taxon>
        <taxon>Triplophysa</taxon>
    </lineage>
</organism>
<dbReference type="AlphaFoldDB" id="A0A5A9N463"/>
<gene>
    <name evidence="1" type="ORF">E1301_Tti000421</name>
</gene>
<protein>
    <submittedName>
        <fullName evidence="1">Uncharacterized protein</fullName>
    </submittedName>
</protein>
<sequence>MGPQFGAREKKGGYSVVPTVRSSISLPKRPCTLMKPQGQKLETARTYSNSTFCCLRPWSPQQIPSGSFSSEYCELTRQPAAFTVWSWEEN</sequence>
<dbReference type="EMBL" id="SOYY01000023">
    <property type="protein sequence ID" value="KAA0703935.1"/>
    <property type="molecule type" value="Genomic_DNA"/>
</dbReference>
<accession>A0A5A9N463</accession>
<name>A0A5A9N463_9TELE</name>
<reference evidence="1 2" key="1">
    <citation type="journal article" date="2019" name="Mol. Ecol. Resour.">
        <title>Chromosome-level genome assembly of Triplophysa tibetana, a fish adapted to the harsh high-altitude environment of the Tibetan Plateau.</title>
        <authorList>
            <person name="Yang X."/>
            <person name="Liu H."/>
            <person name="Ma Z."/>
            <person name="Zou Y."/>
            <person name="Zou M."/>
            <person name="Mao Y."/>
            <person name="Li X."/>
            <person name="Wang H."/>
            <person name="Chen T."/>
            <person name="Wang W."/>
            <person name="Yang R."/>
        </authorList>
    </citation>
    <scope>NUCLEOTIDE SEQUENCE [LARGE SCALE GENOMIC DNA]</scope>
    <source>
        <strain evidence="1">TTIB1903HZAU</strain>
        <tissue evidence="1">Muscle</tissue>
    </source>
</reference>
<proteinExistence type="predicted"/>
<evidence type="ECO:0000313" key="2">
    <source>
        <dbReference type="Proteomes" id="UP000324632"/>
    </source>
</evidence>
<evidence type="ECO:0000313" key="1">
    <source>
        <dbReference type="EMBL" id="KAA0703935.1"/>
    </source>
</evidence>